<feature type="transmembrane region" description="Helical" evidence="1">
    <location>
        <begin position="6"/>
        <end position="25"/>
    </location>
</feature>
<feature type="transmembrane region" description="Helical" evidence="1">
    <location>
        <begin position="66"/>
        <end position="86"/>
    </location>
</feature>
<keyword evidence="1" id="KW-1133">Transmembrane helix</keyword>
<organism evidence="2 3">
    <name type="scientific">Lactiplantibacillus fabifermentans DSM 21115</name>
    <dbReference type="NCBI Taxonomy" id="1413187"/>
    <lineage>
        <taxon>Bacteria</taxon>
        <taxon>Bacillati</taxon>
        <taxon>Bacillota</taxon>
        <taxon>Bacilli</taxon>
        <taxon>Lactobacillales</taxon>
        <taxon>Lactobacillaceae</taxon>
        <taxon>Lactiplantibacillus</taxon>
    </lineage>
</organism>
<evidence type="ECO:0000313" key="2">
    <source>
        <dbReference type="EMBL" id="KRO23226.1"/>
    </source>
</evidence>
<name>A0A0R2NJW6_9LACO</name>
<feature type="transmembrane region" description="Helical" evidence="1">
    <location>
        <begin position="92"/>
        <end position="117"/>
    </location>
</feature>
<comment type="caution">
    <text evidence="2">The sequence shown here is derived from an EMBL/GenBank/DDBJ whole genome shotgun (WGS) entry which is preliminary data.</text>
</comment>
<gene>
    <name evidence="2" type="ORF">DY78_GL001825</name>
</gene>
<dbReference type="RefSeq" id="WP_024623908.1">
    <property type="nucleotide sequence ID" value="NZ_AYGX02000169.1"/>
</dbReference>
<keyword evidence="3" id="KW-1185">Reference proteome</keyword>
<keyword evidence="1" id="KW-0812">Transmembrane</keyword>
<dbReference type="Proteomes" id="UP000050920">
    <property type="component" value="Unassembled WGS sequence"/>
</dbReference>
<dbReference type="EMBL" id="AYGX02000169">
    <property type="protein sequence ID" value="KRO23226.1"/>
    <property type="molecule type" value="Genomic_DNA"/>
</dbReference>
<protein>
    <submittedName>
        <fullName evidence="2">Uncharacterized protein</fullName>
    </submittedName>
</protein>
<evidence type="ECO:0000256" key="1">
    <source>
        <dbReference type="SAM" id="Phobius"/>
    </source>
</evidence>
<feature type="transmembrane region" description="Helical" evidence="1">
    <location>
        <begin position="142"/>
        <end position="164"/>
    </location>
</feature>
<evidence type="ECO:0000313" key="3">
    <source>
        <dbReference type="Proteomes" id="UP000050920"/>
    </source>
</evidence>
<proteinExistence type="predicted"/>
<keyword evidence="1" id="KW-0472">Membrane</keyword>
<dbReference type="AlphaFoldDB" id="A0A0R2NJW6"/>
<reference evidence="2 3" key="1">
    <citation type="journal article" date="2015" name="Genome Announc.">
        <title>Expanding the biotechnology potential of lactobacilli through comparative genomics of 213 strains and associated genera.</title>
        <authorList>
            <person name="Sun Z."/>
            <person name="Harris H.M."/>
            <person name="McCann A."/>
            <person name="Guo C."/>
            <person name="Argimon S."/>
            <person name="Zhang W."/>
            <person name="Yang X."/>
            <person name="Jeffery I.B."/>
            <person name="Cooney J.C."/>
            <person name="Kagawa T.F."/>
            <person name="Liu W."/>
            <person name="Song Y."/>
            <person name="Salvetti E."/>
            <person name="Wrobel A."/>
            <person name="Rasinkangas P."/>
            <person name="Parkhill J."/>
            <person name="Rea M.C."/>
            <person name="O'Sullivan O."/>
            <person name="Ritari J."/>
            <person name="Douillard F.P."/>
            <person name="Paul Ross R."/>
            <person name="Yang R."/>
            <person name="Briner A.E."/>
            <person name="Felis G.E."/>
            <person name="de Vos W.M."/>
            <person name="Barrangou R."/>
            <person name="Klaenhammer T.R."/>
            <person name="Caufield P.W."/>
            <person name="Cui Y."/>
            <person name="Zhang H."/>
            <person name="O'Toole P.W."/>
        </authorList>
    </citation>
    <scope>NUCLEOTIDE SEQUENCE [LARGE SCALE GENOMIC DNA]</scope>
    <source>
        <strain evidence="2 3">DSM 21115</strain>
    </source>
</reference>
<sequence length="169" mass="18769">MKVEIMRAIIIGWCLLLGMCLISQIRVQVQNSRLPLAVVGAEAQSHFMAATTRPGKLWRQGQRALIGMRLLSGCALLAYGLILTFSTDYLDYLWLNALCIAALLGITVMALLAISAFDTLRDLQQQSGLVFLAEQTITGTKIWAIFVWVLLGYATFGIGIWYSLNYFAF</sequence>
<accession>A0A0R2NJW6</accession>